<gene>
    <name evidence="1" type="ORF">C7435_0004</name>
</gene>
<reference evidence="1 2" key="1">
    <citation type="submission" date="2018-10" db="EMBL/GenBank/DDBJ databases">
        <title>Genomic Encyclopedia of Type Strains, Phase IV (KMG-IV): sequencing the most valuable type-strain genomes for metagenomic binning, comparative biology and taxonomic classification.</title>
        <authorList>
            <person name="Goeker M."/>
        </authorList>
    </citation>
    <scope>NUCLEOTIDE SEQUENCE [LARGE SCALE GENOMIC DNA]</scope>
    <source>
        <strain evidence="1 2">DSM 4734</strain>
    </source>
</reference>
<comment type="caution">
    <text evidence="1">The sequence shown here is derived from an EMBL/GenBank/DDBJ whole genome shotgun (WGS) entry which is preliminary data.</text>
</comment>
<protein>
    <submittedName>
        <fullName evidence="1">Uncharacterized protein</fullName>
    </submittedName>
</protein>
<evidence type="ECO:0000313" key="1">
    <source>
        <dbReference type="EMBL" id="RKR03568.1"/>
    </source>
</evidence>
<evidence type="ECO:0000313" key="2">
    <source>
        <dbReference type="Proteomes" id="UP000273675"/>
    </source>
</evidence>
<dbReference type="RefSeq" id="WP_121209554.1">
    <property type="nucleotide sequence ID" value="NZ_RBIM01000001.1"/>
</dbReference>
<dbReference type="Proteomes" id="UP000273675">
    <property type="component" value="Unassembled WGS sequence"/>
</dbReference>
<name>A0A495DKW6_9PROT</name>
<dbReference type="EMBL" id="RBIM01000001">
    <property type="protein sequence ID" value="RKR03568.1"/>
    <property type="molecule type" value="Genomic_DNA"/>
</dbReference>
<dbReference type="AlphaFoldDB" id="A0A495DKW6"/>
<proteinExistence type="predicted"/>
<accession>A0A495DKW6</accession>
<organism evidence="1 2">
    <name type="scientific">Maricaulis maris</name>
    <dbReference type="NCBI Taxonomy" id="74318"/>
    <lineage>
        <taxon>Bacteria</taxon>
        <taxon>Pseudomonadati</taxon>
        <taxon>Pseudomonadota</taxon>
        <taxon>Alphaproteobacteria</taxon>
        <taxon>Maricaulales</taxon>
        <taxon>Maricaulaceae</taxon>
        <taxon>Maricaulis</taxon>
    </lineage>
</organism>
<sequence length="196" mass="21039">MTLDLPADLDIASITPYPITARREQKPVFGGPVSRVKRMGTRWAISYQLLPHSYLEAMDLTDLEDEDERVSAPIPQPGLDVGNPGNPVIDGAGQTGNSYAVRGLTVGYTIRKGQWMPVIVGGKRFLYRARAAVTADGTGRAVVPVRPMIRSAALDGATAELADPRIEGFVTLPQDAFKASAPVMVSGLSFTIEETD</sequence>
<dbReference type="OrthoDB" id="7173828at2"/>